<keyword evidence="3" id="KW-0551">Lipid droplet</keyword>
<dbReference type="EMBL" id="AGCU01134574">
    <property type="status" value="NOT_ANNOTATED_CDS"/>
    <property type="molecule type" value="Genomic_DNA"/>
</dbReference>
<feature type="region of interest" description="Disordered" evidence="4">
    <location>
        <begin position="1"/>
        <end position="47"/>
    </location>
</feature>
<dbReference type="STRING" id="13735.ENSPSIP00000003214"/>
<dbReference type="PANTHER" id="PTHR14024:SF11">
    <property type="entry name" value="PERILIPIN-3"/>
    <property type="match status" value="1"/>
</dbReference>
<reference evidence="6" key="1">
    <citation type="submission" date="2011-10" db="EMBL/GenBank/DDBJ databases">
        <authorList>
            <consortium name="Soft-shell Turtle Genome Consortium"/>
        </authorList>
    </citation>
    <scope>NUCLEOTIDE SEQUENCE [LARGE SCALE GENOMIC DNA]</scope>
    <source>
        <strain evidence="6">Daiwa-1</strain>
    </source>
</reference>
<dbReference type="Ensembl" id="ENSPSIT00000003229.1">
    <property type="protein sequence ID" value="ENSPSIP00000003214.1"/>
    <property type="gene ID" value="ENSPSIG00000003084.1"/>
</dbReference>
<evidence type="ECO:0000313" key="6">
    <source>
        <dbReference type="Proteomes" id="UP000007267"/>
    </source>
</evidence>
<dbReference type="Gene3D" id="3.30.720.170">
    <property type="entry name" value="Perilipin, alpha-beta domain"/>
    <property type="match status" value="1"/>
</dbReference>
<dbReference type="HOGENOM" id="CLU_132991_0_0_1"/>
<evidence type="ECO:0000313" key="5">
    <source>
        <dbReference type="Ensembl" id="ENSPSIP00000003214.1"/>
    </source>
</evidence>
<comment type="similarity">
    <text evidence="2">Belongs to the perilipin family.</text>
</comment>
<dbReference type="GeneTree" id="ENSGT00950000182920"/>
<dbReference type="GO" id="GO:0005829">
    <property type="term" value="C:cytosol"/>
    <property type="evidence" value="ECO:0007669"/>
    <property type="project" value="TreeGrafter"/>
</dbReference>
<dbReference type="GO" id="GO:0005811">
    <property type="term" value="C:lipid droplet"/>
    <property type="evidence" value="ECO:0007669"/>
    <property type="project" value="UniProtKB-SubCell"/>
</dbReference>
<dbReference type="OMA" id="QKMESHI"/>
<feature type="compositionally biased region" description="Polar residues" evidence="4">
    <location>
        <begin position="1"/>
        <end position="12"/>
    </location>
</feature>
<comment type="subcellular location">
    <subcellularLocation>
        <location evidence="1">Lipid droplet</location>
    </subcellularLocation>
</comment>
<organism evidence="5 6">
    <name type="scientific">Pelodiscus sinensis</name>
    <name type="common">Chinese softshell turtle</name>
    <name type="synonym">Trionyx sinensis</name>
    <dbReference type="NCBI Taxonomy" id="13735"/>
    <lineage>
        <taxon>Eukaryota</taxon>
        <taxon>Metazoa</taxon>
        <taxon>Chordata</taxon>
        <taxon>Craniata</taxon>
        <taxon>Vertebrata</taxon>
        <taxon>Euteleostomi</taxon>
        <taxon>Archelosauria</taxon>
        <taxon>Testudinata</taxon>
        <taxon>Testudines</taxon>
        <taxon>Cryptodira</taxon>
        <taxon>Trionychia</taxon>
        <taxon>Trionychidae</taxon>
        <taxon>Pelodiscus</taxon>
    </lineage>
</organism>
<evidence type="ECO:0000256" key="3">
    <source>
        <dbReference type="ARBA" id="ARBA00022677"/>
    </source>
</evidence>
<dbReference type="Proteomes" id="UP000007267">
    <property type="component" value="Unassembled WGS sequence"/>
</dbReference>
<name>K7F5A4_PELSI</name>
<dbReference type="GO" id="GO:0010890">
    <property type="term" value="P:positive regulation of triglyceride storage"/>
    <property type="evidence" value="ECO:0007669"/>
    <property type="project" value="TreeGrafter"/>
</dbReference>
<evidence type="ECO:0000256" key="2">
    <source>
        <dbReference type="ARBA" id="ARBA00006311"/>
    </source>
</evidence>
<dbReference type="eggNOG" id="ENOG502SCJ2">
    <property type="taxonomic scope" value="Eukaryota"/>
</dbReference>
<dbReference type="AlphaFoldDB" id="K7F5A4"/>
<sequence>MAEQGVTSLTSVAASSEQPAPPALEPEEATGMESASEVPEQVEETLPTLQQTAEKAMSDTQELVSSRLTDVKESMIRVVDMTKEAMQDGMKTTRSVVAEGMSTVVESRMGQLAISGMEAMLEKSEELLDHYLPMTENELGKNIA</sequence>
<reference evidence="5" key="4">
    <citation type="submission" date="2025-09" db="UniProtKB">
        <authorList>
            <consortium name="Ensembl"/>
        </authorList>
    </citation>
    <scope>IDENTIFICATION</scope>
</reference>
<dbReference type="PANTHER" id="PTHR14024">
    <property type="entry name" value="PERILIPIN"/>
    <property type="match status" value="1"/>
</dbReference>
<evidence type="ECO:0000256" key="1">
    <source>
        <dbReference type="ARBA" id="ARBA00004502"/>
    </source>
</evidence>
<reference evidence="6" key="2">
    <citation type="journal article" date="2013" name="Nat. Genet.">
        <title>The draft genomes of soft-shell turtle and green sea turtle yield insights into the development and evolution of the turtle-specific body plan.</title>
        <authorList>
            <person name="Wang Z."/>
            <person name="Pascual-Anaya J."/>
            <person name="Zadissa A."/>
            <person name="Li W."/>
            <person name="Niimura Y."/>
            <person name="Huang Z."/>
            <person name="Li C."/>
            <person name="White S."/>
            <person name="Xiong Z."/>
            <person name="Fang D."/>
            <person name="Wang B."/>
            <person name="Ming Y."/>
            <person name="Chen Y."/>
            <person name="Zheng Y."/>
            <person name="Kuraku S."/>
            <person name="Pignatelli M."/>
            <person name="Herrero J."/>
            <person name="Beal K."/>
            <person name="Nozawa M."/>
            <person name="Li Q."/>
            <person name="Wang J."/>
            <person name="Zhang H."/>
            <person name="Yu L."/>
            <person name="Shigenobu S."/>
            <person name="Wang J."/>
            <person name="Liu J."/>
            <person name="Flicek P."/>
            <person name="Searle S."/>
            <person name="Wang J."/>
            <person name="Kuratani S."/>
            <person name="Yin Y."/>
            <person name="Aken B."/>
            <person name="Zhang G."/>
            <person name="Irie N."/>
        </authorList>
    </citation>
    <scope>NUCLEOTIDE SEQUENCE [LARGE SCALE GENOMIC DNA]</scope>
    <source>
        <strain evidence="6">Daiwa-1</strain>
    </source>
</reference>
<dbReference type="Pfam" id="PF03036">
    <property type="entry name" value="Perilipin"/>
    <property type="match status" value="1"/>
</dbReference>
<dbReference type="GO" id="GO:0019915">
    <property type="term" value="P:lipid storage"/>
    <property type="evidence" value="ECO:0007669"/>
    <property type="project" value="TreeGrafter"/>
</dbReference>
<proteinExistence type="inferred from homology"/>
<evidence type="ECO:0000256" key="4">
    <source>
        <dbReference type="SAM" id="MobiDB-lite"/>
    </source>
</evidence>
<protein>
    <submittedName>
        <fullName evidence="5">Uncharacterized protein</fullName>
    </submittedName>
</protein>
<reference evidence="5" key="3">
    <citation type="submission" date="2025-08" db="UniProtKB">
        <authorList>
            <consortium name="Ensembl"/>
        </authorList>
    </citation>
    <scope>IDENTIFICATION</scope>
</reference>
<dbReference type="InterPro" id="IPR004279">
    <property type="entry name" value="Perilipin"/>
</dbReference>
<keyword evidence="6" id="KW-1185">Reference proteome</keyword>
<accession>K7F5A4</accession>